<organism evidence="2 3">
    <name type="scientific">Panicum virgatum</name>
    <name type="common">Blackwell switchgrass</name>
    <dbReference type="NCBI Taxonomy" id="38727"/>
    <lineage>
        <taxon>Eukaryota</taxon>
        <taxon>Viridiplantae</taxon>
        <taxon>Streptophyta</taxon>
        <taxon>Embryophyta</taxon>
        <taxon>Tracheophyta</taxon>
        <taxon>Spermatophyta</taxon>
        <taxon>Magnoliopsida</taxon>
        <taxon>Liliopsida</taxon>
        <taxon>Poales</taxon>
        <taxon>Poaceae</taxon>
        <taxon>PACMAD clade</taxon>
        <taxon>Panicoideae</taxon>
        <taxon>Panicodae</taxon>
        <taxon>Paniceae</taxon>
        <taxon>Panicinae</taxon>
        <taxon>Panicum</taxon>
        <taxon>Panicum sect. Hiantes</taxon>
    </lineage>
</organism>
<evidence type="ECO:0000313" key="2">
    <source>
        <dbReference type="EMBL" id="KAG2587639.1"/>
    </source>
</evidence>
<keyword evidence="3" id="KW-1185">Reference proteome</keyword>
<evidence type="ECO:0000256" key="1">
    <source>
        <dbReference type="SAM" id="Phobius"/>
    </source>
</evidence>
<comment type="caution">
    <text evidence="2">The sequence shown here is derived from an EMBL/GenBank/DDBJ whole genome shotgun (WGS) entry which is preliminary data.</text>
</comment>
<accession>A0A8T0RT38</accession>
<name>A0A8T0RT38_PANVG</name>
<dbReference type="AlphaFoldDB" id="A0A8T0RT38"/>
<evidence type="ECO:0000313" key="3">
    <source>
        <dbReference type="Proteomes" id="UP000823388"/>
    </source>
</evidence>
<sequence>MSTTRHICEYILGSPPAQTNLELSSNQLATPSSHFARSSSSGRARATMAARAAAAAAAAACDAVRGALCAAALRVRSCRRSISAASSPGALAAGLAALLCCGAAAAAFPRAAASLLPLAATTALCCAAAGLFAAEEQRGAVEAVVLVGGRRQRGKPEAGLVQVIGEANASAYAASGGGVQVGCFLRRSAWRGVDEDGEEVVFAGTLAPCLAGGVPRLGHGALEEEVAAMRVDRLAEGVWNSYFGGWSRWHDIDNAAV</sequence>
<dbReference type="EMBL" id="CM029046">
    <property type="protein sequence ID" value="KAG2587639.1"/>
    <property type="molecule type" value="Genomic_DNA"/>
</dbReference>
<keyword evidence="1" id="KW-0812">Transmembrane</keyword>
<gene>
    <name evidence="2" type="ORF">PVAP13_5NG189324</name>
</gene>
<keyword evidence="1" id="KW-0472">Membrane</keyword>
<keyword evidence="1" id="KW-1133">Transmembrane helix</keyword>
<protein>
    <submittedName>
        <fullName evidence="2">Uncharacterized protein</fullName>
    </submittedName>
</protein>
<reference evidence="2" key="1">
    <citation type="submission" date="2020-05" db="EMBL/GenBank/DDBJ databases">
        <title>WGS assembly of Panicum virgatum.</title>
        <authorList>
            <person name="Lovell J.T."/>
            <person name="Jenkins J."/>
            <person name="Shu S."/>
            <person name="Juenger T.E."/>
            <person name="Schmutz J."/>
        </authorList>
    </citation>
    <scope>NUCLEOTIDE SEQUENCE</scope>
    <source>
        <strain evidence="2">AP13</strain>
    </source>
</reference>
<proteinExistence type="predicted"/>
<feature type="transmembrane region" description="Helical" evidence="1">
    <location>
        <begin position="114"/>
        <end position="134"/>
    </location>
</feature>
<feature type="transmembrane region" description="Helical" evidence="1">
    <location>
        <begin position="89"/>
        <end position="108"/>
    </location>
</feature>
<dbReference type="Proteomes" id="UP000823388">
    <property type="component" value="Chromosome 5N"/>
</dbReference>